<feature type="compositionally biased region" description="Low complexity" evidence="7">
    <location>
        <begin position="844"/>
        <end position="853"/>
    </location>
</feature>
<dbReference type="Proteomes" id="UP001151699">
    <property type="component" value="Chromosome A"/>
</dbReference>
<feature type="region of interest" description="Disordered" evidence="7">
    <location>
        <begin position="884"/>
        <end position="928"/>
    </location>
</feature>
<dbReference type="PANTHER" id="PTHR22928">
    <property type="entry name" value="TELOMERE-ASSOCIATED PROTEIN RIF1"/>
    <property type="match status" value="1"/>
</dbReference>
<dbReference type="PANTHER" id="PTHR22928:SF3">
    <property type="entry name" value="TELOMERE-ASSOCIATED PROTEIN RIF1"/>
    <property type="match status" value="1"/>
</dbReference>
<feature type="region of interest" description="Disordered" evidence="7">
    <location>
        <begin position="1128"/>
        <end position="1155"/>
    </location>
</feature>
<evidence type="ECO:0000259" key="8">
    <source>
        <dbReference type="Pfam" id="PF12231"/>
    </source>
</evidence>
<comment type="caution">
    <text evidence="9">The sequence shown here is derived from an EMBL/GenBank/DDBJ whole genome shotgun (WGS) entry which is preliminary data.</text>
</comment>
<evidence type="ECO:0000313" key="10">
    <source>
        <dbReference type="Proteomes" id="UP001151699"/>
    </source>
</evidence>
<accession>A0A9Q0NEQ3</accession>
<feature type="compositionally biased region" description="Polar residues" evidence="7">
    <location>
        <begin position="744"/>
        <end position="772"/>
    </location>
</feature>
<gene>
    <name evidence="9" type="primary">Rif1</name>
    <name evidence="9" type="ORF">Bhyg_03827</name>
</gene>
<feature type="compositionally biased region" description="Polar residues" evidence="7">
    <location>
        <begin position="1090"/>
        <end position="1105"/>
    </location>
</feature>
<feature type="compositionally biased region" description="Polar residues" evidence="7">
    <location>
        <begin position="986"/>
        <end position="995"/>
    </location>
</feature>
<evidence type="ECO:0000256" key="4">
    <source>
        <dbReference type="ARBA" id="ARBA00022895"/>
    </source>
</evidence>
<keyword evidence="5" id="KW-0539">Nucleus</keyword>
<evidence type="ECO:0000313" key="9">
    <source>
        <dbReference type="EMBL" id="KAJ6648597.1"/>
    </source>
</evidence>
<feature type="region of interest" description="Disordered" evidence="7">
    <location>
        <begin position="736"/>
        <end position="798"/>
    </location>
</feature>
<protein>
    <submittedName>
        <fullName evidence="9">Telomere-associated protein RIF1</fullName>
    </submittedName>
</protein>
<proteinExistence type="predicted"/>
<feature type="region of interest" description="Disordered" evidence="7">
    <location>
        <begin position="1036"/>
        <end position="1069"/>
    </location>
</feature>
<evidence type="ECO:0000256" key="7">
    <source>
        <dbReference type="SAM" id="MobiDB-lite"/>
    </source>
</evidence>
<dbReference type="GO" id="GO:0005634">
    <property type="term" value="C:nucleus"/>
    <property type="evidence" value="ECO:0007669"/>
    <property type="project" value="UniProtKB-SubCell"/>
</dbReference>
<dbReference type="GO" id="GO:0140445">
    <property type="term" value="C:chromosome, telomeric repeat region"/>
    <property type="evidence" value="ECO:0007669"/>
    <property type="project" value="TreeGrafter"/>
</dbReference>
<dbReference type="InterPro" id="IPR016024">
    <property type="entry name" value="ARM-type_fold"/>
</dbReference>
<feature type="region of interest" description="Disordered" evidence="7">
    <location>
        <begin position="974"/>
        <end position="995"/>
    </location>
</feature>
<reference evidence="9" key="1">
    <citation type="submission" date="2022-07" db="EMBL/GenBank/DDBJ databases">
        <authorList>
            <person name="Trinca V."/>
            <person name="Uliana J.V.C."/>
            <person name="Torres T.T."/>
            <person name="Ward R.J."/>
            <person name="Monesi N."/>
        </authorList>
    </citation>
    <scope>NUCLEOTIDE SEQUENCE</scope>
    <source>
        <strain evidence="9">HSMRA1968</strain>
        <tissue evidence="9">Whole embryos</tissue>
    </source>
</reference>
<name>A0A9Q0NEQ3_9DIPT</name>
<evidence type="ECO:0000256" key="6">
    <source>
        <dbReference type="ARBA" id="ARBA00023306"/>
    </source>
</evidence>
<dbReference type="SUPFAM" id="SSF48371">
    <property type="entry name" value="ARM repeat"/>
    <property type="match status" value="1"/>
</dbReference>
<feature type="domain" description="Telomere-associated protein Rif1 N-terminal" evidence="8">
    <location>
        <begin position="48"/>
        <end position="231"/>
    </location>
</feature>
<keyword evidence="4" id="KW-0779">Telomere</keyword>
<organism evidence="9 10">
    <name type="scientific">Pseudolycoriella hygida</name>
    <dbReference type="NCBI Taxonomy" id="35572"/>
    <lineage>
        <taxon>Eukaryota</taxon>
        <taxon>Metazoa</taxon>
        <taxon>Ecdysozoa</taxon>
        <taxon>Arthropoda</taxon>
        <taxon>Hexapoda</taxon>
        <taxon>Insecta</taxon>
        <taxon>Pterygota</taxon>
        <taxon>Neoptera</taxon>
        <taxon>Endopterygota</taxon>
        <taxon>Diptera</taxon>
        <taxon>Nematocera</taxon>
        <taxon>Sciaroidea</taxon>
        <taxon>Sciaridae</taxon>
        <taxon>Pseudolycoriella</taxon>
    </lineage>
</organism>
<keyword evidence="10" id="KW-1185">Reference proteome</keyword>
<evidence type="ECO:0000256" key="3">
    <source>
        <dbReference type="ARBA" id="ARBA00022454"/>
    </source>
</evidence>
<dbReference type="OrthoDB" id="7780451at2759"/>
<feature type="region of interest" description="Disordered" evidence="7">
    <location>
        <begin position="832"/>
        <end position="853"/>
    </location>
</feature>
<keyword evidence="6" id="KW-0131">Cell cycle</keyword>
<dbReference type="Pfam" id="PF12231">
    <property type="entry name" value="Rif1_N"/>
    <property type="match status" value="1"/>
</dbReference>
<feature type="compositionally biased region" description="Polar residues" evidence="7">
    <location>
        <begin position="1054"/>
        <end position="1069"/>
    </location>
</feature>
<feature type="region of interest" description="Disordered" evidence="7">
    <location>
        <begin position="1082"/>
        <end position="1114"/>
    </location>
</feature>
<feature type="compositionally biased region" description="Polar residues" evidence="7">
    <location>
        <begin position="1137"/>
        <end position="1146"/>
    </location>
</feature>
<sequence>MVSLTLSGVYLEAEKVFKKQERHLYPKMLELITSVTRVTNETTENALTASELTFWFEDIIPLIFDQKKDIQQSAMKALEAVLPFIKLSPYQEHHMWPGLEQRITTEYLNVVNSLREKGDSLWHKMWSILVKLLNKKLLKGEVVNNFLTVCENGFKSSNLTTRAETFLCWQVLLEVYSQNQKYLSAKRIKLLLIPFKTISKTPEIAVNKFLVWWSLICRVENQIDQYYDTIVIPFLMFAFGLTEKPILSNDNDAGSRQELFPILTTLSVSALVNLLGPVKDTTKSICKIPVEPIRAPYALPSLLENVGKFLINSCGEATYLLKNIELADACAACENIWSNLMIRMGSNTDSTLTELILQNLTILSNESQNDEAAKKLVTIAATIALSSENLVPNNLTDDCSQSIQDRIEHLLTNDVLQFNEAELTKIINNLFKFSPEPSRLQLHLEQILSFLKSKKSGSGERMSAILWIKVVSYIEESLTEQVSTFKEIIYELTKWGINNSTNALLPYLLPSWKNLTRLLLNNDSDDTFWFRINEIVHAAFSQPDTRTFKFIAVLFEIITPENAFPTKFKILVEDVVKSTPSFLSKELLPVADEIFKFSEKIHGNNSSTTHHLLNELLLAIETKCEMSEGSQFGAFKKFRKNFEKFANTESAESTAQKTSKPKDDEFVFIPSNWQFRPDKLTEHQREKLKEKRVDIPALYNDMSQSQDSRSISLKPWTPKAQLQPNIFRQVIQSDEIIQAPPSDNVKTLQPDSEQATDENMQQSQTDSDTMPSTKLDERTGSLENVNESTANKIDDEERKERRKNFELKKLQLAIANPDQYLIQGRTRRTSINLQPGIRLRKRSLTTPSKPSPSKILKRIKKAAATATDSADSDTSEIIEASQITTPTRRKRQRNSTFSTPSAAETREEAQNNVTLEENESAGKDESSVVENMCVDSQASDSVVENMCVENQASDEQTVNEIDIVEQTEIMISDSEQPPVGKDDITDSTNVPNNEENMSTETLEQTSAEVVALHVTDNDSAITNDDVEMLEVITPPQEVSTSPVRTVSKEEHLSSSRIMASPSSNSNCSKTTELLNSTVNISPISKPIASDQPTESNHQQPSNTEPSNEKIDADQIKRTELDNLIKVPMDSPMLHPQKTLSSTPQSNKDSRRKFQMQGRGAQLLQMMNIRKVDETSVSRARSPVQPSVSVSSPIEPLTANKSGLLTYEDILATNKDLFRFSKVLPSPLASPSSSIMKRNMTDVAEMDDIDSPNQKRKRVSFHDPPVSATKEFIRFAEEVNPNRIRVNRNGSSPINVRNILTRKGRTDSLNEINKFTLASDEPLAKTLKFGDTIDDEDAANAPPLAVTFSNKDEALQYVCEQYTVEDVLSKYFNLGHTLNDTTSKLFANHLTDFMKTDETKRNMFLEDLAEKFPDEYLNVAVQENLASTVVKRLPPTGMLNYIADQAKTDNDLKLQMVEKFTSLATESSIQTEMKESLFKLLLEVIPQNLSDKQILDVMELFLNKRRTNSCS</sequence>
<evidence type="ECO:0000256" key="1">
    <source>
        <dbReference type="ARBA" id="ARBA00004123"/>
    </source>
</evidence>
<feature type="compositionally biased region" description="Polar residues" evidence="7">
    <location>
        <begin position="781"/>
        <end position="791"/>
    </location>
</feature>
<comment type="subcellular location">
    <subcellularLocation>
        <location evidence="2">Chromosome</location>
        <location evidence="2">Telomere</location>
    </subcellularLocation>
    <subcellularLocation>
        <location evidence="1">Nucleus</location>
    </subcellularLocation>
</comment>
<keyword evidence="3" id="KW-0158">Chromosome</keyword>
<dbReference type="EMBL" id="WJQU01000001">
    <property type="protein sequence ID" value="KAJ6648597.1"/>
    <property type="molecule type" value="Genomic_DNA"/>
</dbReference>
<evidence type="ECO:0000256" key="2">
    <source>
        <dbReference type="ARBA" id="ARBA00004574"/>
    </source>
</evidence>
<dbReference type="GO" id="GO:0000723">
    <property type="term" value="P:telomere maintenance"/>
    <property type="evidence" value="ECO:0007669"/>
    <property type="project" value="TreeGrafter"/>
</dbReference>
<evidence type="ECO:0000256" key="5">
    <source>
        <dbReference type="ARBA" id="ARBA00023242"/>
    </source>
</evidence>
<dbReference type="InterPro" id="IPR022031">
    <property type="entry name" value="Rif1_N"/>
</dbReference>